<keyword evidence="3" id="KW-0964">Secreted</keyword>
<dbReference type="Gene3D" id="2.40.50.230">
    <property type="entry name" value="Gp5 N-terminal domain"/>
    <property type="match status" value="1"/>
</dbReference>
<dbReference type="SUPFAM" id="SSF69279">
    <property type="entry name" value="Phage tail proteins"/>
    <property type="match status" value="2"/>
</dbReference>
<evidence type="ECO:0000313" key="8">
    <source>
        <dbReference type="Proteomes" id="UP000004200"/>
    </source>
</evidence>
<dbReference type="SUPFAM" id="SSF69255">
    <property type="entry name" value="gp5 N-terminal domain-like"/>
    <property type="match status" value="1"/>
</dbReference>
<dbReference type="RefSeq" id="WP_007040992.1">
    <property type="nucleotide sequence ID" value="NZ_AFWT01000014.1"/>
</dbReference>
<dbReference type="Pfam" id="PF04717">
    <property type="entry name" value="Phage_base_V"/>
    <property type="match status" value="1"/>
</dbReference>
<name>G2E1W6_9GAMM</name>
<dbReference type="eggNOG" id="COG3501">
    <property type="taxonomic scope" value="Bacteria"/>
</dbReference>
<feature type="domain" description="Gp5/Type VI secretion system Vgr protein OB-fold" evidence="5">
    <location>
        <begin position="390"/>
        <end position="459"/>
    </location>
</feature>
<dbReference type="Pfam" id="PF05954">
    <property type="entry name" value="Phage_GPD"/>
    <property type="match status" value="1"/>
</dbReference>
<dbReference type="Proteomes" id="UP000004200">
    <property type="component" value="Unassembled WGS sequence"/>
</dbReference>
<comment type="caution">
    <text evidence="7">The sequence shown here is derived from an EMBL/GenBank/DDBJ whole genome shotgun (WGS) entry which is preliminary data.</text>
</comment>
<evidence type="ECO:0000256" key="3">
    <source>
        <dbReference type="ARBA" id="ARBA00022525"/>
    </source>
</evidence>
<evidence type="ECO:0000256" key="2">
    <source>
        <dbReference type="ARBA" id="ARBA00005558"/>
    </source>
</evidence>
<feature type="domain" description="Gp5/Type VI secretion system Vgr C-terminal trimerisation" evidence="6">
    <location>
        <begin position="476"/>
        <end position="559"/>
    </location>
</feature>
<dbReference type="NCBIfam" id="TIGR01646">
    <property type="entry name" value="vgr_GE"/>
    <property type="match status" value="1"/>
</dbReference>
<dbReference type="InterPro" id="IPR050708">
    <property type="entry name" value="T6SS_VgrG/RHS"/>
</dbReference>
<dbReference type="InterPro" id="IPR006533">
    <property type="entry name" value="T6SS_Vgr_RhsGE"/>
</dbReference>
<evidence type="ECO:0000313" key="7">
    <source>
        <dbReference type="EMBL" id="EGV31174.1"/>
    </source>
</evidence>
<protein>
    <submittedName>
        <fullName evidence="7">Type VI secretion system Vgr family protein</fullName>
    </submittedName>
</protein>
<dbReference type="Gene3D" id="3.55.50.10">
    <property type="entry name" value="Baseplate protein-like domains"/>
    <property type="match status" value="1"/>
</dbReference>
<dbReference type="OrthoDB" id="9762420at2"/>
<dbReference type="PATRIC" id="fig|765913.3.peg.2320"/>
<dbReference type="Pfam" id="PF22178">
    <property type="entry name" value="Gp5_trimer_C"/>
    <property type="match status" value="1"/>
</dbReference>
<comment type="subcellular location">
    <subcellularLocation>
        <location evidence="1">Secreted</location>
    </subcellularLocation>
</comment>
<organism evidence="7 8">
    <name type="scientific">Thiorhodococcus drewsii AZ1</name>
    <dbReference type="NCBI Taxonomy" id="765913"/>
    <lineage>
        <taxon>Bacteria</taxon>
        <taxon>Pseudomonadati</taxon>
        <taxon>Pseudomonadota</taxon>
        <taxon>Gammaproteobacteria</taxon>
        <taxon>Chromatiales</taxon>
        <taxon>Chromatiaceae</taxon>
        <taxon>Thiorhodococcus</taxon>
    </lineage>
</organism>
<dbReference type="FunFam" id="3.55.50.10:FF:000001">
    <property type="entry name" value="Actin cross-linking toxin VgrG1"/>
    <property type="match status" value="1"/>
</dbReference>
<evidence type="ECO:0000256" key="4">
    <source>
        <dbReference type="SAM" id="MobiDB-lite"/>
    </source>
</evidence>
<dbReference type="Gene3D" id="2.30.110.50">
    <property type="match status" value="1"/>
</dbReference>
<evidence type="ECO:0000259" key="6">
    <source>
        <dbReference type="Pfam" id="PF22178"/>
    </source>
</evidence>
<keyword evidence="8" id="KW-1185">Reference proteome</keyword>
<comment type="similarity">
    <text evidence="2">Belongs to the VgrG protein family.</text>
</comment>
<accession>G2E1W6</accession>
<dbReference type="InterPro" id="IPR006531">
    <property type="entry name" value="Gp5/Vgr_OB"/>
</dbReference>
<dbReference type="PANTHER" id="PTHR32305">
    <property type="match status" value="1"/>
</dbReference>
<proteinExistence type="inferred from homology"/>
<sequence length="640" mass="72515">MVSLSNFKQAERLLKLATPLGEDTLLVQGAVVRERLSALFEIELDLLSTDDTVDPNALLGQPATLEFDLGDEGQRYFNGCFSRFTHIGYQERLARYKATLVPWLWFLSRTSDCRIFQEKKVPDIIEEVFREAGFTDYENRLTAEYRVWEYCVQYRETDFNFVSRLMENEGIYWYFLHEDGRHVLVLADAYSAHQPFPGYDRIQFHGADQDSKRDQEFIFDWSFSASVRAGAFVHDDFDFKKPAAELRTTDTLTRLHTHADHEIYDYPGNYVTVSEGERYAGVRMEELQADHQIFRGEGYARGLAVGALFALTDYPRADQNREYLVLSAEHHLQSDEFLSTEALADWVLYRSSFGVMDSSEPFRPARVTPKPSVKGPQTAIVVGRSGEEIDTDEYARVKVQFHWDRYGEMNENSSCWIRVSQLWAGDQWGGIHIPRIGQEVIVDFLEGDPDRPIITGRVYNADCMPPYTLPANKTQSGIKSRSTKGGGPENFNEFRFEDKKGQEEVYLHAERNLTSVIEANEKRTVSGKRETEIHDNELLTIVQGSRTEIIERGDDSLGIQRGDREVQLGEGDDRLLVRLGDIDIEAPAGTFSVSANGVEIKGTTSVKILCGASSIEMTPGSISLQSASIEINGAMVKINS</sequence>
<feature type="compositionally biased region" description="Polar residues" evidence="4">
    <location>
        <begin position="471"/>
        <end position="480"/>
    </location>
</feature>
<reference evidence="7 8" key="1">
    <citation type="submission" date="2011-06" db="EMBL/GenBank/DDBJ databases">
        <title>The draft genome of Thiorhodococcus drewsii AZ1.</title>
        <authorList>
            <consortium name="US DOE Joint Genome Institute (JGI-PGF)"/>
            <person name="Lucas S."/>
            <person name="Han J."/>
            <person name="Lapidus A."/>
            <person name="Cheng J.-F."/>
            <person name="Goodwin L."/>
            <person name="Pitluck S."/>
            <person name="Peters L."/>
            <person name="Land M.L."/>
            <person name="Hauser L."/>
            <person name="Vogl K."/>
            <person name="Liu Z."/>
            <person name="Imhoff J."/>
            <person name="Thiel V."/>
            <person name="Frigaard N.-U."/>
            <person name="Bryant D.A."/>
            <person name="Woyke T.J."/>
        </authorList>
    </citation>
    <scope>NUCLEOTIDE SEQUENCE [LARGE SCALE GENOMIC DNA]</scope>
    <source>
        <strain evidence="7 8">AZ1</strain>
    </source>
</reference>
<dbReference type="EMBL" id="AFWT01000014">
    <property type="protein sequence ID" value="EGV31174.1"/>
    <property type="molecule type" value="Genomic_DNA"/>
</dbReference>
<dbReference type="SUPFAM" id="SSF69349">
    <property type="entry name" value="Phage fibre proteins"/>
    <property type="match status" value="1"/>
</dbReference>
<dbReference type="AlphaFoldDB" id="G2E1W6"/>
<gene>
    <name evidence="7" type="ORF">ThidrDRAFT_2279</name>
</gene>
<dbReference type="GO" id="GO:0005576">
    <property type="term" value="C:extracellular region"/>
    <property type="evidence" value="ECO:0007669"/>
    <property type="project" value="UniProtKB-SubCell"/>
</dbReference>
<evidence type="ECO:0000256" key="1">
    <source>
        <dbReference type="ARBA" id="ARBA00004613"/>
    </source>
</evidence>
<dbReference type="InterPro" id="IPR037026">
    <property type="entry name" value="Vgr_OB-fold_dom_sf"/>
</dbReference>
<evidence type="ECO:0000259" key="5">
    <source>
        <dbReference type="Pfam" id="PF04717"/>
    </source>
</evidence>
<feature type="region of interest" description="Disordered" evidence="4">
    <location>
        <begin position="470"/>
        <end position="491"/>
    </location>
</feature>
<dbReference type="InterPro" id="IPR017847">
    <property type="entry name" value="T6SS_RhsGE_Vgr_subset"/>
</dbReference>
<dbReference type="PANTHER" id="PTHR32305:SF15">
    <property type="entry name" value="PROTEIN RHSA-RELATED"/>
    <property type="match status" value="1"/>
</dbReference>
<dbReference type="NCBIfam" id="TIGR03361">
    <property type="entry name" value="VI_Rhs_Vgr"/>
    <property type="match status" value="1"/>
</dbReference>
<dbReference type="InterPro" id="IPR054030">
    <property type="entry name" value="Gp5_Vgr_C"/>
</dbReference>
<dbReference type="STRING" id="765913.ThidrDRAFT_2279"/>
<dbReference type="Gene3D" id="4.10.220.110">
    <property type="match status" value="1"/>
</dbReference>